<dbReference type="SMART" id="SM00825">
    <property type="entry name" value="PKS_KS"/>
    <property type="match status" value="1"/>
</dbReference>
<organism evidence="6 7">
    <name type="scientific">Streptomyces flavofungini</name>
    <dbReference type="NCBI Taxonomy" id="68200"/>
    <lineage>
        <taxon>Bacteria</taxon>
        <taxon>Bacillati</taxon>
        <taxon>Actinomycetota</taxon>
        <taxon>Actinomycetes</taxon>
        <taxon>Kitasatosporales</taxon>
        <taxon>Streptomycetaceae</taxon>
        <taxon>Streptomyces</taxon>
    </lineage>
</organism>
<feature type="domain" description="Ketosynthase family 3 (KS3)" evidence="5">
    <location>
        <begin position="6"/>
        <end position="409"/>
    </location>
</feature>
<sequence length="409" mass="42101">MTSSVPFAAAITGIGMMTAAGGGTDTAWRAVLAAAGTLAQPTPTLAGLPTDMSCWVPSFDADALLGRRKAWRLDRSSQLALAATAEAVRDSGLDSASWDGARVGVVIGSGIGGATSWEREHTVLLREGPLKVSPLLVPMLAINMSAGHIAMEHQAYGPNFVAATACASGATAIGLARELLRSNACDIVITGGTEACLVPSIIAGFSQMKALSRIDNPQTASRPFDATRTGFVPAEGAAILVLERSEHARARRARIHAHITGYGASADAYHATAPDPKGRGAERALRAALHDARVGAAEVDHVNAHGTSTPLNDAVEAHVIHKTLGDRPAVTSAKGVFGHAFGASGAIEAAVTALTMEYAIIPPTANLTAKDPRIHIDVVSHGPRQGNVEVAVSNSFGFGGQNGVLVFTR</sequence>
<dbReference type="PROSITE" id="PS52004">
    <property type="entry name" value="KS3_2"/>
    <property type="match status" value="1"/>
</dbReference>
<protein>
    <submittedName>
        <fullName evidence="6">Beta-ketoacyl-[acyl-carrier-protein] synthase family protein</fullName>
    </submittedName>
</protein>
<dbReference type="RefSeq" id="WP_190120701.1">
    <property type="nucleotide sequence ID" value="NZ_BMVR01000052.1"/>
</dbReference>
<dbReference type="InterPro" id="IPR020841">
    <property type="entry name" value="PKS_Beta-ketoAc_synthase_dom"/>
</dbReference>
<keyword evidence="7" id="KW-1185">Reference proteome</keyword>
<dbReference type="PANTHER" id="PTHR11712">
    <property type="entry name" value="POLYKETIDE SYNTHASE-RELATED"/>
    <property type="match status" value="1"/>
</dbReference>
<reference evidence="6 7" key="1">
    <citation type="submission" date="2020-12" db="EMBL/GenBank/DDBJ databases">
        <title>Streptomyces typhae sp. nov., a novel endophytic actinomycete isolated from the root of cattail pollen (Typha angustifolia L.).</title>
        <authorList>
            <person name="Peng C."/>
            <person name="Liu C."/>
        </authorList>
    </citation>
    <scope>NUCLEOTIDE SEQUENCE [LARGE SCALE GENOMIC DNA]</scope>
    <source>
        <strain evidence="6 7">JCM 4753</strain>
    </source>
</reference>
<dbReference type="PANTHER" id="PTHR11712:SF347">
    <property type="entry name" value="BETA KETOACYL-ACYL CARRIER PROTEIN SYNTHASE"/>
    <property type="match status" value="1"/>
</dbReference>
<keyword evidence="3" id="KW-0012">Acyltransferase</keyword>
<dbReference type="InterPro" id="IPR016039">
    <property type="entry name" value="Thiolase-like"/>
</dbReference>
<keyword evidence="2 4" id="KW-0808">Transferase</keyword>
<dbReference type="InterPro" id="IPR018201">
    <property type="entry name" value="Ketoacyl_synth_AS"/>
</dbReference>
<accession>A0ABS0XJD7</accession>
<dbReference type="Pfam" id="PF02801">
    <property type="entry name" value="Ketoacyl-synt_C"/>
    <property type="match status" value="1"/>
</dbReference>
<dbReference type="NCBIfam" id="NF005589">
    <property type="entry name" value="PRK07314.1"/>
    <property type="match status" value="1"/>
</dbReference>
<dbReference type="CDD" id="cd00834">
    <property type="entry name" value="KAS_I_II"/>
    <property type="match status" value="1"/>
</dbReference>
<gene>
    <name evidence="6" type="ORF">JGB26_40760</name>
</gene>
<evidence type="ECO:0000313" key="6">
    <source>
        <dbReference type="EMBL" id="MBJ3813308.1"/>
    </source>
</evidence>
<dbReference type="Pfam" id="PF00109">
    <property type="entry name" value="ketoacyl-synt"/>
    <property type="match status" value="1"/>
</dbReference>
<dbReference type="Gene3D" id="3.40.47.10">
    <property type="match status" value="2"/>
</dbReference>
<dbReference type="InterPro" id="IPR014031">
    <property type="entry name" value="Ketoacyl_synth_C"/>
</dbReference>
<evidence type="ECO:0000256" key="4">
    <source>
        <dbReference type="RuleBase" id="RU003694"/>
    </source>
</evidence>
<dbReference type="InterPro" id="IPR014030">
    <property type="entry name" value="Ketoacyl_synth_N"/>
</dbReference>
<name>A0ABS0XJD7_9ACTN</name>
<dbReference type="InterPro" id="IPR000794">
    <property type="entry name" value="Beta-ketoacyl_synthase"/>
</dbReference>
<evidence type="ECO:0000256" key="2">
    <source>
        <dbReference type="ARBA" id="ARBA00022679"/>
    </source>
</evidence>
<comment type="similarity">
    <text evidence="1 4">Belongs to the thiolase-like superfamily. Beta-ketoacyl-ACP synthases family.</text>
</comment>
<evidence type="ECO:0000256" key="3">
    <source>
        <dbReference type="ARBA" id="ARBA00023315"/>
    </source>
</evidence>
<dbReference type="SUPFAM" id="SSF53901">
    <property type="entry name" value="Thiolase-like"/>
    <property type="match status" value="2"/>
</dbReference>
<dbReference type="PROSITE" id="PS00606">
    <property type="entry name" value="KS3_1"/>
    <property type="match status" value="1"/>
</dbReference>
<evidence type="ECO:0000256" key="1">
    <source>
        <dbReference type="ARBA" id="ARBA00008467"/>
    </source>
</evidence>
<proteinExistence type="inferred from homology"/>
<evidence type="ECO:0000313" key="7">
    <source>
        <dbReference type="Proteomes" id="UP000634780"/>
    </source>
</evidence>
<dbReference type="EMBL" id="JAEKOZ010000069">
    <property type="protein sequence ID" value="MBJ3813308.1"/>
    <property type="molecule type" value="Genomic_DNA"/>
</dbReference>
<evidence type="ECO:0000259" key="5">
    <source>
        <dbReference type="PROSITE" id="PS52004"/>
    </source>
</evidence>
<dbReference type="Proteomes" id="UP000634780">
    <property type="component" value="Unassembled WGS sequence"/>
</dbReference>
<comment type="caution">
    <text evidence="6">The sequence shown here is derived from an EMBL/GenBank/DDBJ whole genome shotgun (WGS) entry which is preliminary data.</text>
</comment>